<organism evidence="2">
    <name type="scientific">Cyberlindnera fabianii</name>
    <name type="common">Yeast</name>
    <name type="synonym">Hansenula fabianii</name>
    <dbReference type="NCBI Taxonomy" id="36022"/>
    <lineage>
        <taxon>Eukaryota</taxon>
        <taxon>Fungi</taxon>
        <taxon>Dikarya</taxon>
        <taxon>Ascomycota</taxon>
        <taxon>Saccharomycotina</taxon>
        <taxon>Saccharomycetes</taxon>
        <taxon>Phaffomycetales</taxon>
        <taxon>Phaffomycetaceae</taxon>
        <taxon>Cyberlindnera</taxon>
    </lineage>
</organism>
<dbReference type="OrthoDB" id="4081130at2759"/>
<keyword evidence="1" id="KW-1133">Transmembrane helix</keyword>
<proteinExistence type="predicted"/>
<gene>
    <name evidence="3" type="ORF">BON22_3903</name>
    <name evidence="2" type="ORF">CYFA0S_14e02784g</name>
</gene>
<dbReference type="EMBL" id="LK052899">
    <property type="protein sequence ID" value="CDR44443.1"/>
    <property type="molecule type" value="Genomic_DNA"/>
</dbReference>
<keyword evidence="4" id="KW-1185">Reference proteome</keyword>
<accession>A0A061B980</accession>
<reference evidence="3" key="3">
    <citation type="submission" date="2017-01" db="EMBL/GenBank/DDBJ databases">
        <authorList>
            <person name="Mah S.A."/>
            <person name="Swanson W.J."/>
            <person name="Moy G.W."/>
            <person name="Vacquier V.D."/>
        </authorList>
    </citation>
    <scope>NUCLEOTIDE SEQUENCE [LARGE SCALE GENOMIC DNA]</scope>
    <source>
        <strain evidence="3">65</strain>
    </source>
</reference>
<evidence type="ECO:0000313" key="4">
    <source>
        <dbReference type="Proteomes" id="UP000189513"/>
    </source>
</evidence>
<name>A0A061B980_CYBFA</name>
<evidence type="ECO:0000313" key="2">
    <source>
        <dbReference type="EMBL" id="CDR44443.1"/>
    </source>
</evidence>
<keyword evidence="1" id="KW-0472">Membrane</keyword>
<keyword evidence="1" id="KW-0812">Transmembrane</keyword>
<reference evidence="4" key="2">
    <citation type="journal article" date="2017" name="Genome Announc.">
        <title>Genome sequences of Cyberlindnera fabianii 65, Pichia kudriavzevii 129, and Saccharomyces cerevisiae 131 isolated from fermented masau fruits in Zimbabwe.</title>
        <authorList>
            <person name="van Rijswijck I.M.H."/>
            <person name="Derks M.F.L."/>
            <person name="Abee T."/>
            <person name="de Ridder D."/>
            <person name="Smid E.J."/>
        </authorList>
    </citation>
    <scope>NUCLEOTIDE SEQUENCE [LARGE SCALE GENOMIC DNA]</scope>
    <source>
        <strain evidence="4">65</strain>
    </source>
</reference>
<dbReference type="VEuPathDB" id="FungiDB:BON22_3903"/>
<reference evidence="2" key="1">
    <citation type="journal article" date="2014" name="Genome Announc.">
        <title>Genome sequence of the yeast Cyberlindnera fabianii (Hansenula fabianii).</title>
        <authorList>
            <person name="Freel K.C."/>
            <person name="Sarilar V."/>
            <person name="Neuveglise C."/>
            <person name="Devillers H."/>
            <person name="Friedrich A."/>
            <person name="Schacherer J."/>
        </authorList>
    </citation>
    <scope>NUCLEOTIDE SEQUENCE</scope>
    <source>
        <strain evidence="2">YJS4271</strain>
    </source>
</reference>
<dbReference type="Proteomes" id="UP000189513">
    <property type="component" value="Unassembled WGS sequence"/>
</dbReference>
<dbReference type="OMA" id="RVAIFPQ"/>
<feature type="transmembrane region" description="Helical" evidence="1">
    <location>
        <begin position="53"/>
        <end position="73"/>
    </location>
</feature>
<protein>
    <submittedName>
        <fullName evidence="3">Altered inheritance of mitochondria protein 36, mitochondrial</fullName>
    </submittedName>
    <submittedName>
        <fullName evidence="2">CYFA0S14e02784g1_1</fullName>
    </submittedName>
</protein>
<sequence length="242" mass="27213">MLRSTLTRLAIPRDGLSLRAVSAVPLYGSHALRSYSTAPKQEEKADDKKDKKVNFRSFITVGIFASIILTQVVDAVNKEKPRPRSLSESEYYQQQARLRRKVSRFTPDNKEVYFVKAAEKVEKSQIRADGFTVIDPSDLVEMEKNDEHSKFHALLNDPSTTTIPRGVVIDLIGNFLATQPDGKFVVLNFPSDIKESTQFEDKIVTIKSLINVGQSETTDDVVKYYKTVDKVNQVSSVADIKV</sequence>
<evidence type="ECO:0000256" key="1">
    <source>
        <dbReference type="SAM" id="Phobius"/>
    </source>
</evidence>
<evidence type="ECO:0000313" key="3">
    <source>
        <dbReference type="EMBL" id="ONH66266.1"/>
    </source>
</evidence>
<dbReference type="EMBL" id="MPUK01000008">
    <property type="protein sequence ID" value="ONH66266.1"/>
    <property type="molecule type" value="Genomic_DNA"/>
</dbReference>
<dbReference type="AlphaFoldDB" id="A0A061B980"/>